<dbReference type="SMART" id="SM00382">
    <property type="entry name" value="AAA"/>
    <property type="match status" value="2"/>
</dbReference>
<feature type="transmembrane region" description="Helical" evidence="12">
    <location>
        <begin position="612"/>
        <end position="632"/>
    </location>
</feature>
<dbReference type="PROSITE" id="PS00211">
    <property type="entry name" value="ABC_TRANSPORTER_1"/>
    <property type="match status" value="2"/>
</dbReference>
<dbReference type="CDD" id="cd18577">
    <property type="entry name" value="ABC_6TM_Pgp_ABCB1_D1_like"/>
    <property type="match status" value="1"/>
</dbReference>
<keyword evidence="6" id="KW-0547">Nucleotide-binding</keyword>
<dbReference type="OMA" id="TYFPEYV"/>
<dbReference type="InterPro" id="IPR003593">
    <property type="entry name" value="AAA+_ATPase"/>
</dbReference>
<proteinExistence type="inferred from homology"/>
<keyword evidence="16" id="KW-1185">Reference proteome</keyword>
<feature type="domain" description="ABC transmembrane type-1" evidence="14">
    <location>
        <begin position="2"/>
        <end position="226"/>
    </location>
</feature>
<evidence type="ECO:0000313" key="15">
    <source>
        <dbReference type="EMBL" id="KAH9290787.1"/>
    </source>
</evidence>
<dbReference type="GO" id="GO:0016887">
    <property type="term" value="F:ATP hydrolysis activity"/>
    <property type="evidence" value="ECO:0007669"/>
    <property type="project" value="InterPro"/>
</dbReference>
<dbReference type="InterPro" id="IPR027417">
    <property type="entry name" value="P-loop_NTPase"/>
</dbReference>
<dbReference type="PROSITE" id="PS50893">
    <property type="entry name" value="ABC_TRANSPORTER_2"/>
    <property type="match status" value="2"/>
</dbReference>
<feature type="non-terminal residue" evidence="15">
    <location>
        <position position="1"/>
    </location>
</feature>
<comment type="caution">
    <text evidence="15">The sequence shown here is derived from an EMBL/GenBank/DDBJ whole genome shotgun (WGS) entry which is preliminary data.</text>
</comment>
<feature type="transmembrane region" description="Helical" evidence="12">
    <location>
        <begin position="198"/>
        <end position="218"/>
    </location>
</feature>
<name>A0AA38F792_TAXCH</name>
<evidence type="ECO:0000259" key="13">
    <source>
        <dbReference type="PROSITE" id="PS50893"/>
    </source>
</evidence>
<keyword evidence="5" id="KW-0677">Repeat</keyword>
<reference evidence="15 16" key="1">
    <citation type="journal article" date="2021" name="Nat. Plants">
        <title>The Taxus genome provides insights into paclitaxel biosynthesis.</title>
        <authorList>
            <person name="Xiong X."/>
            <person name="Gou J."/>
            <person name="Liao Q."/>
            <person name="Li Y."/>
            <person name="Zhou Q."/>
            <person name="Bi G."/>
            <person name="Li C."/>
            <person name="Du R."/>
            <person name="Wang X."/>
            <person name="Sun T."/>
            <person name="Guo L."/>
            <person name="Liang H."/>
            <person name="Lu P."/>
            <person name="Wu Y."/>
            <person name="Zhang Z."/>
            <person name="Ro D.K."/>
            <person name="Shang Y."/>
            <person name="Huang S."/>
            <person name="Yan J."/>
        </authorList>
    </citation>
    <scope>NUCLEOTIDE SEQUENCE [LARGE SCALE GENOMIC DNA]</scope>
    <source>
        <strain evidence="15">Ta-2019</strain>
    </source>
</reference>
<evidence type="ECO:0000259" key="14">
    <source>
        <dbReference type="PROSITE" id="PS50929"/>
    </source>
</evidence>
<dbReference type="FunFam" id="3.40.50.300:FF:000205">
    <property type="entry name" value="ABC transporter B family member 4"/>
    <property type="match status" value="1"/>
</dbReference>
<accession>A0AA38F792</accession>
<evidence type="ECO:0000256" key="9">
    <source>
        <dbReference type="ARBA" id="ARBA00023136"/>
    </source>
</evidence>
<evidence type="ECO:0000256" key="4">
    <source>
        <dbReference type="ARBA" id="ARBA00022692"/>
    </source>
</evidence>
<keyword evidence="7" id="KW-0067">ATP-binding</keyword>
<dbReference type="SUPFAM" id="SSF52540">
    <property type="entry name" value="P-loop containing nucleoside triphosphate hydrolases"/>
    <property type="match status" value="2"/>
</dbReference>
<evidence type="ECO:0000256" key="1">
    <source>
        <dbReference type="ARBA" id="ARBA00004651"/>
    </source>
</evidence>
<feature type="transmembrane region" description="Helical" evidence="12">
    <location>
        <begin position="166"/>
        <end position="186"/>
    </location>
</feature>
<dbReference type="GO" id="GO:0140359">
    <property type="term" value="F:ABC-type transporter activity"/>
    <property type="evidence" value="ECO:0007669"/>
    <property type="project" value="InterPro"/>
</dbReference>
<dbReference type="Proteomes" id="UP000824469">
    <property type="component" value="Unassembled WGS sequence"/>
</dbReference>
<keyword evidence="10" id="KW-0325">Glycoprotein</keyword>
<comment type="subunit">
    <text evidence="11">Interacts with 1-naphthylphthalamic acid (NPA).</text>
</comment>
<dbReference type="PANTHER" id="PTHR45136:SF2">
    <property type="entry name" value="ABC TRANSPORTER DOMAIN-CONTAINING PROTEIN"/>
    <property type="match status" value="1"/>
</dbReference>
<dbReference type="CDD" id="cd03249">
    <property type="entry name" value="ABC_MTABC3_MDL1_MDL2"/>
    <property type="match status" value="2"/>
</dbReference>
<dbReference type="Pfam" id="PF00664">
    <property type="entry name" value="ABC_membrane"/>
    <property type="match status" value="2"/>
</dbReference>
<keyword evidence="4 12" id="KW-0812">Transmembrane</keyword>
<organism evidence="15 16">
    <name type="scientific">Taxus chinensis</name>
    <name type="common">Chinese yew</name>
    <name type="synonym">Taxus wallichiana var. chinensis</name>
    <dbReference type="NCBI Taxonomy" id="29808"/>
    <lineage>
        <taxon>Eukaryota</taxon>
        <taxon>Viridiplantae</taxon>
        <taxon>Streptophyta</taxon>
        <taxon>Embryophyta</taxon>
        <taxon>Tracheophyta</taxon>
        <taxon>Spermatophyta</taxon>
        <taxon>Pinopsida</taxon>
        <taxon>Pinidae</taxon>
        <taxon>Conifers II</taxon>
        <taxon>Cupressales</taxon>
        <taxon>Taxaceae</taxon>
        <taxon>Taxus</taxon>
    </lineage>
</organism>
<dbReference type="CDD" id="cd18578">
    <property type="entry name" value="ABC_6TM_Pgp_ABCB1_D2_like"/>
    <property type="match status" value="1"/>
</dbReference>
<evidence type="ECO:0000256" key="3">
    <source>
        <dbReference type="ARBA" id="ARBA00022448"/>
    </source>
</evidence>
<dbReference type="InterPro" id="IPR003439">
    <property type="entry name" value="ABC_transporter-like_ATP-bd"/>
</dbReference>
<feature type="transmembrane region" description="Helical" evidence="12">
    <location>
        <begin position="63"/>
        <end position="82"/>
    </location>
</feature>
<comment type="similarity">
    <text evidence="2">Belongs to the ABC transporter superfamily. ABCB family. Multidrug resistance exporter (TC 3.A.1.201) subfamily.</text>
</comment>
<dbReference type="AlphaFoldDB" id="A0AA38F792"/>
<feature type="domain" description="ABC transporter" evidence="13">
    <location>
        <begin position="261"/>
        <end position="497"/>
    </location>
</feature>
<keyword evidence="3" id="KW-0813">Transport</keyword>
<evidence type="ECO:0000256" key="11">
    <source>
        <dbReference type="ARBA" id="ARBA00062948"/>
    </source>
</evidence>
<sequence length="1138" mass="124861">AFCWTRTAERQTSRMRGKYLKSVLRQDVGFFDTQGTTTSIVLASVSTDTLVIQDVFSEKLPNFLVNVTYFFGSYIVGFYLTWRLAIVAFPFLILLIIPGIMYGRILVGIAHKIHGAYDIAGNIAQQALSSIRTVFSFVGEERTMTMFADALNGTVKLGIKQGLVKGMAVGSTGVSFGVWAFISWYGSRLVMYHGESGGKIFSTGICLLMGGSALGTALPNIRYFSEACIAAHRIFEMIDKVPIIDSDDGKGEILHEVRGEVEFRSVKFAYPSRPETFVFQNFSLSIPASKTVALVGGSGSGKSTAVALVERFYDPFAGEILLDGVNIKELQLKWLRSRIGLVSQEPALFATSIKENILFGKEEGNMEEVIAAAQAANAHKFITQLPRGYDTQVGERGVQISGGQKQRIAIARAMLRDPRLLLLDEATSALDAESEKIVQDALDNASIGRTTLIIAHRLTTIRNANLIAVVHDGQVIESGQHDELICREHGAYATLLQLQQVVNKADEAVGYDHSSYMRARSTSIVSRSSSNLSVSAHPEEQKQEIYISSLPPFVRLVMLNASEWKQAVFGCLGAISFGAVQPIYSFVMGSMLSVYFLQDHHQIKSKTTKYSLIFFSLGVFSFLVNVVQHYNFAAMGEYLTKRVREHMLSKILTFEVGWFDQEGNSSGAVCSRLAKEANVMRSLVGDRLSLLVQTVSAVGIAFTISLILAWRLAIVMIAVQPLIIACFYSRKVILKAMSEKAVKAQGQGSQVASEAVGNHRTITAFSSQDKIIKLFKHTQEGPHRDNIKQSWFAGLVLGTSQCLTLCNSALTFWYGGHLIYKGHITLEAFFKTYFILMSTARVTAEAGSMTSDIAKGSDALISVLDILDRKSSINPDDEKGEKPVQIQGNIDVKNVDFAYPSRPDVMIFNKFSLVIKAGKRVALVGESGSGKSTIVGLIERFYDPLKGVVRIDGRDIRTFHLRSLREHIGLVGQEPTLFAGTMRDNICYGKQNATEEEMIEAAKAANAHDFISCLKDGYDTKSGDRGVQLSGGQKQRIAIARAIIKNPSILLLDEATSALDSQSEKVVQDALDRVMVGRTSVIIAHRLSTIQDADSIAVIRDGRVAEQGSHLYLMGKGEASPYFSLVNMQSFNTPSSHE</sequence>
<feature type="transmembrane region" description="Helical" evidence="12">
    <location>
        <begin position="567"/>
        <end position="592"/>
    </location>
</feature>
<dbReference type="PROSITE" id="PS50929">
    <property type="entry name" value="ABC_TM1F"/>
    <property type="match status" value="2"/>
</dbReference>
<dbReference type="InterPro" id="IPR011527">
    <property type="entry name" value="ABC1_TM_dom"/>
</dbReference>
<evidence type="ECO:0000256" key="7">
    <source>
        <dbReference type="ARBA" id="ARBA00022840"/>
    </source>
</evidence>
<dbReference type="GO" id="GO:0005886">
    <property type="term" value="C:plasma membrane"/>
    <property type="evidence" value="ECO:0007669"/>
    <property type="project" value="UniProtKB-SubCell"/>
</dbReference>
<evidence type="ECO:0000256" key="5">
    <source>
        <dbReference type="ARBA" id="ARBA00022737"/>
    </source>
</evidence>
<dbReference type="Gene3D" id="3.40.50.300">
    <property type="entry name" value="P-loop containing nucleotide triphosphate hydrolases"/>
    <property type="match status" value="2"/>
</dbReference>
<dbReference type="PANTHER" id="PTHR45136">
    <property type="entry name" value="ABC TRANSPORTER DOMAIN-CONTAINING PROTEIN"/>
    <property type="match status" value="1"/>
</dbReference>
<gene>
    <name evidence="15" type="ORF">KI387_034904</name>
</gene>
<dbReference type="InterPro" id="IPR017871">
    <property type="entry name" value="ABC_transporter-like_CS"/>
</dbReference>
<feature type="transmembrane region" description="Helical" evidence="12">
    <location>
        <begin position="688"/>
        <end position="708"/>
    </location>
</feature>
<dbReference type="Pfam" id="PF00005">
    <property type="entry name" value="ABC_tran"/>
    <property type="match status" value="2"/>
</dbReference>
<comment type="subcellular location">
    <subcellularLocation>
        <location evidence="1">Cell membrane</location>
        <topology evidence="1">Multi-pass membrane protein</topology>
    </subcellularLocation>
</comment>
<evidence type="ECO:0000256" key="12">
    <source>
        <dbReference type="SAM" id="Phobius"/>
    </source>
</evidence>
<evidence type="ECO:0000256" key="6">
    <source>
        <dbReference type="ARBA" id="ARBA00022741"/>
    </source>
</evidence>
<dbReference type="EMBL" id="JAHRHJ020003813">
    <property type="protein sequence ID" value="KAH9290787.1"/>
    <property type="molecule type" value="Genomic_DNA"/>
</dbReference>
<feature type="domain" description="ABC transmembrane type-1" evidence="14">
    <location>
        <begin position="568"/>
        <end position="855"/>
    </location>
</feature>
<evidence type="ECO:0000256" key="10">
    <source>
        <dbReference type="ARBA" id="ARBA00023180"/>
    </source>
</evidence>
<dbReference type="SUPFAM" id="SSF90123">
    <property type="entry name" value="ABC transporter transmembrane region"/>
    <property type="match status" value="2"/>
</dbReference>
<keyword evidence="8 12" id="KW-1133">Transmembrane helix</keyword>
<dbReference type="FunFam" id="3.40.50.300:FF:000066">
    <property type="entry name" value="ABC transporter B family member 1"/>
    <property type="match status" value="1"/>
</dbReference>
<protein>
    <submittedName>
        <fullName evidence="15">Uncharacterized protein</fullName>
    </submittedName>
</protein>
<dbReference type="GO" id="GO:0005524">
    <property type="term" value="F:ATP binding"/>
    <property type="evidence" value="ECO:0007669"/>
    <property type="project" value="UniProtKB-KW"/>
</dbReference>
<evidence type="ECO:0000256" key="8">
    <source>
        <dbReference type="ARBA" id="ARBA00022989"/>
    </source>
</evidence>
<dbReference type="InterPro" id="IPR036640">
    <property type="entry name" value="ABC1_TM_sf"/>
</dbReference>
<feature type="transmembrane region" description="Helical" evidence="12">
    <location>
        <begin position="88"/>
        <end position="107"/>
    </location>
</feature>
<evidence type="ECO:0000256" key="2">
    <source>
        <dbReference type="ARBA" id="ARBA00007577"/>
    </source>
</evidence>
<dbReference type="Gene3D" id="1.20.1560.10">
    <property type="entry name" value="ABC transporter type 1, transmembrane domain"/>
    <property type="match status" value="1"/>
</dbReference>
<keyword evidence="9 12" id="KW-0472">Membrane</keyword>
<evidence type="ECO:0000313" key="16">
    <source>
        <dbReference type="Proteomes" id="UP000824469"/>
    </source>
</evidence>
<feature type="domain" description="ABC transporter" evidence="13">
    <location>
        <begin position="890"/>
        <end position="1126"/>
    </location>
</feature>